<feature type="transmembrane region" description="Helical" evidence="1">
    <location>
        <begin position="145"/>
        <end position="169"/>
    </location>
</feature>
<organism evidence="2">
    <name type="scientific">Chlorobium chlorochromatii (strain CaD3)</name>
    <dbReference type="NCBI Taxonomy" id="340177"/>
    <lineage>
        <taxon>Bacteria</taxon>
        <taxon>Pseudomonadati</taxon>
        <taxon>Chlorobiota</taxon>
        <taxon>Chlorobiia</taxon>
        <taxon>Chlorobiales</taxon>
        <taxon>Chlorobiaceae</taxon>
        <taxon>Chlorobium/Pelodictyon group</taxon>
        <taxon>Chlorobium</taxon>
    </lineage>
</organism>
<feature type="transmembrane region" description="Helical" evidence="1">
    <location>
        <begin position="36"/>
        <end position="54"/>
    </location>
</feature>
<sequence>MNYMVNTRSFYYYSLLYALIAHFGFLGYGIDVYDAYSIAYGWGIGTFEPIGWYLSTFRLYSANDIYLGVFFVSLIVSSGLIYASFYFLGNENKFSKIEIIFIIFFMHFVHVTVFSSVNALRQGLAMSFFMFGIVKLLSGSFRKTLFLFLLSILCHNAVLFIIVPLLTLINVNKKLLQLGIGFIFIVLTPFALNLGVAEKTQVSTTLNYSIIYFILFFAYSFFYWQSFSNSTKFKFSEVRRRYQFGFFVVMLMMLFLLNRESHLQRMVMFIMIPLVYEIFVFLPAINPLRNVIVFSFLLLWVVITLTSSAFSSFREYSTMPL</sequence>
<dbReference type="EMBL" id="CP000108">
    <property type="protein sequence ID" value="ABB27947.1"/>
    <property type="molecule type" value="Genomic_DNA"/>
</dbReference>
<feature type="transmembrane region" description="Helical" evidence="1">
    <location>
        <begin position="242"/>
        <end position="259"/>
    </location>
</feature>
<gene>
    <name evidence="2" type="ordered locus">Cag_0674</name>
</gene>
<dbReference type="STRING" id="340177.Cag_0674"/>
<name>Q3ASS8_CHLCH</name>
<proteinExistence type="predicted"/>
<feature type="transmembrane region" description="Helical" evidence="1">
    <location>
        <begin position="175"/>
        <end position="194"/>
    </location>
</feature>
<feature type="transmembrane region" description="Helical" evidence="1">
    <location>
        <begin position="99"/>
        <end position="120"/>
    </location>
</feature>
<evidence type="ECO:0000256" key="1">
    <source>
        <dbReference type="SAM" id="Phobius"/>
    </source>
</evidence>
<dbReference type="KEGG" id="cch:Cag_0674"/>
<accession>Q3ASS8</accession>
<reference evidence="2" key="1">
    <citation type="submission" date="2005-08" db="EMBL/GenBank/DDBJ databases">
        <title>Complete sequence of Chlorobium chlorochromatii CaD3.</title>
        <authorList>
            <person name="Copeland A."/>
            <person name="Lucas S."/>
            <person name="Lapidus A."/>
            <person name="Barry K."/>
            <person name="Detter J.C."/>
            <person name="Glavina T."/>
            <person name="Hammon N."/>
            <person name="Israni S."/>
            <person name="Pitluck S."/>
            <person name="Bryant D."/>
            <person name="Schmutz J."/>
            <person name="Larimer F."/>
            <person name="Land M."/>
            <person name="Kyrpides N."/>
            <person name="Ivanova N."/>
            <person name="Richardson P."/>
        </authorList>
    </citation>
    <scope>NUCLEOTIDE SEQUENCE [LARGE SCALE GENOMIC DNA]</scope>
    <source>
        <strain evidence="2">CaD3</strain>
    </source>
</reference>
<keyword evidence="1" id="KW-0472">Membrane</keyword>
<protein>
    <recommendedName>
        <fullName evidence="3">EpsG family protein</fullName>
    </recommendedName>
</protein>
<dbReference type="HOGENOM" id="CLU_865200_0_0_10"/>
<evidence type="ECO:0000313" key="2">
    <source>
        <dbReference type="EMBL" id="ABB27947.1"/>
    </source>
</evidence>
<evidence type="ECO:0008006" key="3">
    <source>
        <dbReference type="Google" id="ProtNLM"/>
    </source>
</evidence>
<dbReference type="InterPro" id="IPR049458">
    <property type="entry name" value="EpsG-like"/>
</dbReference>
<dbReference type="AlphaFoldDB" id="Q3ASS8"/>
<feature type="transmembrane region" description="Helical" evidence="1">
    <location>
        <begin position="266"/>
        <end position="285"/>
    </location>
</feature>
<feature type="transmembrane region" description="Helical" evidence="1">
    <location>
        <begin position="206"/>
        <end position="222"/>
    </location>
</feature>
<keyword evidence="1" id="KW-0812">Transmembrane</keyword>
<feature type="transmembrane region" description="Helical" evidence="1">
    <location>
        <begin position="12"/>
        <end position="30"/>
    </location>
</feature>
<feature type="transmembrane region" description="Helical" evidence="1">
    <location>
        <begin position="66"/>
        <end position="87"/>
    </location>
</feature>
<keyword evidence="1" id="KW-1133">Transmembrane helix</keyword>
<feature type="transmembrane region" description="Helical" evidence="1">
    <location>
        <begin position="291"/>
        <end position="313"/>
    </location>
</feature>
<dbReference type="Pfam" id="PF14897">
    <property type="entry name" value="EpsG"/>
    <property type="match status" value="1"/>
</dbReference>